<dbReference type="RefSeq" id="WP_319693783.1">
    <property type="nucleotide sequence ID" value="NZ_JARAWN010000149.1"/>
</dbReference>
<dbReference type="PANTHER" id="PTHR36453">
    <property type="entry name" value="SECRETED PROTEIN-RELATED"/>
    <property type="match status" value="1"/>
</dbReference>
<dbReference type="EMBL" id="JARAWN010000149">
    <property type="protein sequence ID" value="MDX3132575.1"/>
    <property type="molecule type" value="Genomic_DNA"/>
</dbReference>
<evidence type="ECO:0000313" key="2">
    <source>
        <dbReference type="EMBL" id="MDX3132575.1"/>
    </source>
</evidence>
<dbReference type="Proteomes" id="UP001273589">
    <property type="component" value="Unassembled WGS sequence"/>
</dbReference>
<protein>
    <submittedName>
        <fullName evidence="2">Uncharacterized protein</fullName>
    </submittedName>
</protein>
<proteinExistence type="predicted"/>
<comment type="caution">
    <text evidence="2">The sequence shown here is derived from an EMBL/GenBank/DDBJ whole genome shotgun (WGS) entry which is preliminary data.</text>
</comment>
<gene>
    <name evidence="2" type="ORF">PV367_22905</name>
</gene>
<feature type="region of interest" description="Disordered" evidence="1">
    <location>
        <begin position="228"/>
        <end position="252"/>
    </location>
</feature>
<accession>A0AAJ2PRX7</accession>
<evidence type="ECO:0000313" key="3">
    <source>
        <dbReference type="Proteomes" id="UP001273589"/>
    </source>
</evidence>
<name>A0AAJ2PRX7_9ACTN</name>
<dbReference type="PANTHER" id="PTHR36453:SF2">
    <property type="entry name" value="APPLE DOMAIN-CONTAINING PROTEIN"/>
    <property type="match status" value="1"/>
</dbReference>
<evidence type="ECO:0000256" key="1">
    <source>
        <dbReference type="SAM" id="MobiDB-lite"/>
    </source>
</evidence>
<dbReference type="AlphaFoldDB" id="A0AAJ2PRX7"/>
<reference evidence="2" key="1">
    <citation type="journal article" date="2023" name="Microb. Genom.">
        <title>Mesoterricola silvestris gen. nov., sp. nov., Mesoterricola sediminis sp. nov., Geothrix oryzae sp. nov., Geothrix edaphica sp. nov., Geothrix rubra sp. nov., and Geothrix limicola sp. nov., six novel members of Acidobacteriota isolated from soils.</title>
        <authorList>
            <person name="Weisberg A.J."/>
            <person name="Pearce E."/>
            <person name="Kramer C.G."/>
            <person name="Chang J.H."/>
            <person name="Clarke C.R."/>
        </authorList>
    </citation>
    <scope>NUCLEOTIDE SEQUENCE</scope>
    <source>
        <strain evidence="2">ND06-05F</strain>
    </source>
</reference>
<organism evidence="2 3">
    <name type="scientific">Streptomyces europaeiscabiei</name>
    <dbReference type="NCBI Taxonomy" id="146819"/>
    <lineage>
        <taxon>Bacteria</taxon>
        <taxon>Bacillati</taxon>
        <taxon>Actinomycetota</taxon>
        <taxon>Actinomycetes</taxon>
        <taxon>Kitasatosporales</taxon>
        <taxon>Streptomycetaceae</taxon>
        <taxon>Streptomyces</taxon>
    </lineage>
</organism>
<sequence>MCRSRTCCCPLDTAGEWYLDTATGTLYYKPLTGQDMSEADVEVPKLESLIGVGGSYASPATHIAFSGLQFSGTSWLDPTAHGYASQQTGAYISGTWDRPSGALTSCQSGCPLFEATRPHWDQMPSAVQFSAADHIAFTGNRFTELGQSGLGIGNDAGAHTTGVGLGADTITATGNVFTQDAGGGIVVGGLQEDAHHPSDSRMTNQNIGGAPSKTVHGRVVGASMWPRDSAALRPPGRCPRAAWPRFDSAPAP</sequence>